<dbReference type="Proteomes" id="UP000198418">
    <property type="component" value="Unassembled WGS sequence"/>
</dbReference>
<dbReference type="RefSeq" id="WP_088521498.1">
    <property type="nucleotide sequence ID" value="NZ_FYDG01000008.1"/>
</dbReference>
<evidence type="ECO:0000256" key="2">
    <source>
        <dbReference type="PIRNR" id="PIRNR038934"/>
    </source>
</evidence>
<sequence>MDHPLLQALVERHGVPVVDDASIDAFFAGAARPHALLFFSGVGAPRPETSDVAVLFPELLKAFAGHVQGALVAPEAEAKLKSRFQVFVFPSVVVTRGGQPVAVLPKILDWADYREKIAAALSPDAPVLVAAQGPKTEFAFVR</sequence>
<evidence type="ECO:0000313" key="4">
    <source>
        <dbReference type="Proteomes" id="UP000198418"/>
    </source>
</evidence>
<dbReference type="Pfam" id="PF07449">
    <property type="entry name" value="HyaE"/>
    <property type="match status" value="1"/>
</dbReference>
<gene>
    <name evidence="3" type="ORF">SAMN06265338_108120</name>
</gene>
<proteinExistence type="inferred from homology"/>
<dbReference type="EMBL" id="FYDG01000008">
    <property type="protein sequence ID" value="SNB77360.1"/>
    <property type="molecule type" value="Genomic_DNA"/>
</dbReference>
<dbReference type="InterPro" id="IPR010893">
    <property type="entry name" value="NiFe-hyd_mat_HyaE"/>
</dbReference>
<dbReference type="PIRSF" id="PIRSF038934">
    <property type="entry name" value="HyaE_HupG"/>
    <property type="match status" value="1"/>
</dbReference>
<evidence type="ECO:0000313" key="3">
    <source>
        <dbReference type="EMBL" id="SNB77360.1"/>
    </source>
</evidence>
<dbReference type="Gene3D" id="3.40.30.10">
    <property type="entry name" value="Glutaredoxin"/>
    <property type="match status" value="1"/>
</dbReference>
<comment type="similarity">
    <text evidence="1 2">Belongs to the HupG/HyaE family.</text>
</comment>
<dbReference type="CDD" id="cd02965">
    <property type="entry name" value="HyaE"/>
    <property type="match status" value="1"/>
</dbReference>
<accession>A0A212RX55</accession>
<organism evidence="3 4">
    <name type="scientific">Rhodoblastus acidophilus</name>
    <name type="common">Rhodopseudomonas acidophila</name>
    <dbReference type="NCBI Taxonomy" id="1074"/>
    <lineage>
        <taxon>Bacteria</taxon>
        <taxon>Pseudomonadati</taxon>
        <taxon>Pseudomonadota</taxon>
        <taxon>Alphaproteobacteria</taxon>
        <taxon>Hyphomicrobiales</taxon>
        <taxon>Rhodoblastaceae</taxon>
        <taxon>Rhodoblastus</taxon>
    </lineage>
</organism>
<evidence type="ECO:0000256" key="1">
    <source>
        <dbReference type="ARBA" id="ARBA00009004"/>
    </source>
</evidence>
<name>A0A212RX55_RHOAC</name>
<dbReference type="AlphaFoldDB" id="A0A212RX55"/>
<protein>
    <recommendedName>
        <fullName evidence="2">Hydrogenase expression/formation protein</fullName>
    </recommendedName>
</protein>
<reference evidence="4" key="1">
    <citation type="submission" date="2017-06" db="EMBL/GenBank/DDBJ databases">
        <authorList>
            <person name="Varghese N."/>
            <person name="Submissions S."/>
        </authorList>
    </citation>
    <scope>NUCLEOTIDE SEQUENCE [LARGE SCALE GENOMIC DNA]</scope>
    <source>
        <strain evidence="4">DSM 137</strain>
    </source>
</reference>
<keyword evidence="4" id="KW-1185">Reference proteome</keyword>
<dbReference type="OrthoDB" id="6560050at2"/>
<dbReference type="InterPro" id="IPR036249">
    <property type="entry name" value="Thioredoxin-like_sf"/>
</dbReference>
<dbReference type="SUPFAM" id="SSF52833">
    <property type="entry name" value="Thioredoxin-like"/>
    <property type="match status" value="1"/>
</dbReference>